<evidence type="ECO:0000313" key="1">
    <source>
        <dbReference type="EMBL" id="QJT70572.1"/>
    </source>
</evidence>
<keyword evidence="2" id="KW-1185">Reference proteome</keyword>
<sequence length="79" mass="9305">MMQLWQENKQRLNLVIMKIMESKLIDEILKFCATSQISHEDFMHAMLTLIHSDMRAFNISEHNLCDDDGVLLVTVKRIE</sequence>
<organism evidence="1 2">
    <name type="scientific">Shigella phage 2019SD1</name>
    <dbReference type="NCBI Taxonomy" id="2848074"/>
    <lineage>
        <taxon>Viruses</taxon>
        <taxon>Duplodnaviria</taxon>
        <taxon>Heunggongvirae</taxon>
        <taxon>Uroviricota</taxon>
        <taxon>Caudoviricetes</taxon>
        <taxon>Drexlerviridae</taxon>
        <taxon>Tempevirinae</taxon>
        <taxon>Hanrivervirus</taxon>
        <taxon>Hanrivervirus hv2019SD1</taxon>
    </lineage>
</organism>
<dbReference type="EMBL" id="MT360681">
    <property type="protein sequence ID" value="QJT70572.1"/>
    <property type="molecule type" value="Genomic_DNA"/>
</dbReference>
<reference evidence="1 2" key="1">
    <citation type="submission" date="2020-04" db="EMBL/GenBank/DDBJ databases">
        <authorList>
            <person name="Kumar P."/>
            <person name="Meghvansi M.K."/>
            <person name="Kamboj D.V."/>
        </authorList>
    </citation>
    <scope>NUCLEOTIDE SEQUENCE [LARGE SCALE GENOMIC DNA]</scope>
</reference>
<proteinExistence type="predicted"/>
<evidence type="ECO:0000313" key="2">
    <source>
        <dbReference type="Proteomes" id="UP000504733"/>
    </source>
</evidence>
<protein>
    <submittedName>
        <fullName evidence="1">Uncharacterized protein</fullName>
    </submittedName>
</protein>
<gene>
    <name evidence="1" type="ORF">SD1_43</name>
</gene>
<name>A0A6M5CDI7_9CAUD</name>
<accession>A0A6M5CDI7</accession>
<dbReference type="Proteomes" id="UP000504733">
    <property type="component" value="Segment"/>
</dbReference>